<dbReference type="SUPFAM" id="SSF53335">
    <property type="entry name" value="S-adenosyl-L-methionine-dependent methyltransferases"/>
    <property type="match status" value="1"/>
</dbReference>
<keyword evidence="1" id="KW-0489">Methyltransferase</keyword>
<name>A0A1M5CY67_9ACTN</name>
<dbReference type="STRING" id="1206085.SAMN05443575_0395"/>
<dbReference type="GO" id="GO:0032259">
    <property type="term" value="P:methylation"/>
    <property type="evidence" value="ECO:0007669"/>
    <property type="project" value="UniProtKB-KW"/>
</dbReference>
<gene>
    <name evidence="1" type="ORF">SAMN05443575_0395</name>
</gene>
<keyword evidence="2" id="KW-1185">Reference proteome</keyword>
<accession>A0A1M5CY67</accession>
<keyword evidence="1" id="KW-0808">Transferase</keyword>
<reference evidence="1 2" key="1">
    <citation type="submission" date="2016-11" db="EMBL/GenBank/DDBJ databases">
        <authorList>
            <person name="Jaros S."/>
            <person name="Januszkiewicz K."/>
            <person name="Wedrychowicz H."/>
        </authorList>
    </citation>
    <scope>NUCLEOTIDE SEQUENCE [LARGE SCALE GENOMIC DNA]</scope>
    <source>
        <strain evidence="1 2">DSM 45627</strain>
    </source>
</reference>
<evidence type="ECO:0000313" key="1">
    <source>
        <dbReference type="EMBL" id="SHF59639.1"/>
    </source>
</evidence>
<organism evidence="1 2">
    <name type="scientific">Jatrophihabitans endophyticus</name>
    <dbReference type="NCBI Taxonomy" id="1206085"/>
    <lineage>
        <taxon>Bacteria</taxon>
        <taxon>Bacillati</taxon>
        <taxon>Actinomycetota</taxon>
        <taxon>Actinomycetes</taxon>
        <taxon>Jatrophihabitantales</taxon>
        <taxon>Jatrophihabitantaceae</taxon>
        <taxon>Jatrophihabitans</taxon>
    </lineage>
</organism>
<dbReference type="Pfam" id="PF13578">
    <property type="entry name" value="Methyltransf_24"/>
    <property type="match status" value="1"/>
</dbReference>
<dbReference type="Gene3D" id="3.40.50.150">
    <property type="entry name" value="Vaccinia Virus protein VP39"/>
    <property type="match status" value="1"/>
</dbReference>
<dbReference type="Proteomes" id="UP000186132">
    <property type="component" value="Unassembled WGS sequence"/>
</dbReference>
<protein>
    <submittedName>
        <fullName evidence="1">Methyltransferase domain-containing protein</fullName>
    </submittedName>
</protein>
<dbReference type="InterPro" id="IPR029063">
    <property type="entry name" value="SAM-dependent_MTases_sf"/>
</dbReference>
<dbReference type="AlphaFoldDB" id="A0A1M5CY67"/>
<evidence type="ECO:0000313" key="2">
    <source>
        <dbReference type="Proteomes" id="UP000186132"/>
    </source>
</evidence>
<dbReference type="EMBL" id="FQVU01000001">
    <property type="protein sequence ID" value="SHF59639.1"/>
    <property type="molecule type" value="Genomic_DNA"/>
</dbReference>
<dbReference type="GO" id="GO:0008168">
    <property type="term" value="F:methyltransferase activity"/>
    <property type="evidence" value="ECO:0007669"/>
    <property type="project" value="UniProtKB-KW"/>
</dbReference>
<dbReference type="RefSeq" id="WP_200799997.1">
    <property type="nucleotide sequence ID" value="NZ_FQVU01000001.1"/>
</dbReference>
<sequence length="228" mass="24593">MDDEFDDAWAVAATVPGWLTHGQARALWDAARQLPVGSAIVEIGSHQGRSTVVLGRAAAAAGARVIAIDPFIGGAMFGGSATRAKFERNVADAGVDGVVQLVTQRSTVLRPAWDTPLAMVYVDGKHDYWTARDDLRWVAHVPPGAPVLVHDSFSSIGVTAAILAHVLPGRELRYLGRVGSLARFEAAAPGRRDRARILAELPWFVRNVLIKVVLRAGRVVGYRRSDPY</sequence>
<proteinExistence type="predicted"/>